<reference evidence="3" key="1">
    <citation type="journal article" date="2020" name="Stud. Mycol.">
        <title>101 Dothideomycetes genomes: a test case for predicting lifestyles and emergence of pathogens.</title>
        <authorList>
            <person name="Haridas S."/>
            <person name="Albert R."/>
            <person name="Binder M."/>
            <person name="Bloem J."/>
            <person name="Labutti K."/>
            <person name="Salamov A."/>
            <person name="Andreopoulos B."/>
            <person name="Baker S."/>
            <person name="Barry K."/>
            <person name="Bills G."/>
            <person name="Bluhm B."/>
            <person name="Cannon C."/>
            <person name="Castanera R."/>
            <person name="Culley D."/>
            <person name="Daum C."/>
            <person name="Ezra D."/>
            <person name="Gonzalez J."/>
            <person name="Henrissat B."/>
            <person name="Kuo A."/>
            <person name="Liang C."/>
            <person name="Lipzen A."/>
            <person name="Lutzoni F."/>
            <person name="Magnuson J."/>
            <person name="Mondo S."/>
            <person name="Nolan M."/>
            <person name="Ohm R."/>
            <person name="Pangilinan J."/>
            <person name="Park H.-J."/>
            <person name="Ramirez L."/>
            <person name="Alfaro M."/>
            <person name="Sun H."/>
            <person name="Tritt A."/>
            <person name="Yoshinaga Y."/>
            <person name="Zwiers L.-H."/>
            <person name="Turgeon B."/>
            <person name="Goodwin S."/>
            <person name="Spatafora J."/>
            <person name="Crous P."/>
            <person name="Grigoriev I."/>
        </authorList>
    </citation>
    <scope>NUCLEOTIDE SEQUENCE</scope>
    <source>
        <strain evidence="3">CBS 125425</strain>
    </source>
</reference>
<evidence type="ECO:0000313" key="4">
    <source>
        <dbReference type="Proteomes" id="UP000799444"/>
    </source>
</evidence>
<protein>
    <recommendedName>
        <fullName evidence="2">N-acetyltransferase domain-containing protein</fullName>
    </recommendedName>
</protein>
<evidence type="ECO:0000256" key="1">
    <source>
        <dbReference type="SAM" id="MobiDB-lite"/>
    </source>
</evidence>
<dbReference type="InterPro" id="IPR016181">
    <property type="entry name" value="Acyl_CoA_acyltransferase"/>
</dbReference>
<name>A0A9P4UX95_9PLEO</name>
<feature type="domain" description="N-acetyltransferase" evidence="2">
    <location>
        <begin position="84"/>
        <end position="238"/>
    </location>
</feature>
<dbReference type="GO" id="GO:0016747">
    <property type="term" value="F:acyltransferase activity, transferring groups other than amino-acyl groups"/>
    <property type="evidence" value="ECO:0007669"/>
    <property type="project" value="InterPro"/>
</dbReference>
<evidence type="ECO:0000259" key="2">
    <source>
        <dbReference type="PROSITE" id="PS51186"/>
    </source>
</evidence>
<dbReference type="SUPFAM" id="SSF55729">
    <property type="entry name" value="Acyl-CoA N-acyltransferases (Nat)"/>
    <property type="match status" value="1"/>
</dbReference>
<dbReference type="CDD" id="cd04301">
    <property type="entry name" value="NAT_SF"/>
    <property type="match status" value="1"/>
</dbReference>
<dbReference type="AlphaFoldDB" id="A0A9P4UX95"/>
<dbReference type="Gene3D" id="3.40.630.30">
    <property type="match status" value="1"/>
</dbReference>
<dbReference type="PANTHER" id="PTHR42791:SF14">
    <property type="entry name" value="N-ACETYLTRANSFERASE DOMAIN-CONTAINING PROTEIN"/>
    <property type="match status" value="1"/>
</dbReference>
<dbReference type="EMBL" id="ML996268">
    <property type="protein sequence ID" value="KAF2728746.1"/>
    <property type="molecule type" value="Genomic_DNA"/>
</dbReference>
<feature type="region of interest" description="Disordered" evidence="1">
    <location>
        <begin position="97"/>
        <end position="122"/>
    </location>
</feature>
<proteinExistence type="predicted"/>
<keyword evidence="4" id="KW-1185">Reference proteome</keyword>
<dbReference type="InterPro" id="IPR000182">
    <property type="entry name" value="GNAT_dom"/>
</dbReference>
<accession>A0A9P4UX95</accession>
<sequence>MPLTLAPITKADTISWTRIRAVAYLGPTHELVHSGKPISETSILGVAEERKKEVGQPNNWQFKIVDTDLSPSDGDPADNGGKTIAIAVWSAHNINLTRDGSKEPSENHEPTTNPAEADVGEQSPSFLPPEVNLKVLSALLGPLREAETGIIGTKPYLMLNSLATLPEHRRRGAAKILINWGLDKADTADLPLYLTATEEAKPLYEKCGFKLERSIEFNREVWGGEGSDWHYCMIRHPMAKK</sequence>
<dbReference type="PROSITE" id="PS51186">
    <property type="entry name" value="GNAT"/>
    <property type="match status" value="1"/>
</dbReference>
<feature type="compositionally biased region" description="Basic and acidic residues" evidence="1">
    <location>
        <begin position="99"/>
        <end position="109"/>
    </location>
</feature>
<dbReference type="InterPro" id="IPR052523">
    <property type="entry name" value="Trichothecene_AcTrans"/>
</dbReference>
<dbReference type="Pfam" id="PF13508">
    <property type="entry name" value="Acetyltransf_7"/>
    <property type="match status" value="1"/>
</dbReference>
<dbReference type="Proteomes" id="UP000799444">
    <property type="component" value="Unassembled WGS sequence"/>
</dbReference>
<gene>
    <name evidence="3" type="ORF">EJ04DRAFT_581129</name>
</gene>
<dbReference type="OrthoDB" id="410198at2759"/>
<dbReference type="PANTHER" id="PTHR42791">
    <property type="entry name" value="GNAT FAMILY ACETYLTRANSFERASE"/>
    <property type="match status" value="1"/>
</dbReference>
<comment type="caution">
    <text evidence="3">The sequence shown here is derived from an EMBL/GenBank/DDBJ whole genome shotgun (WGS) entry which is preliminary data.</text>
</comment>
<evidence type="ECO:0000313" key="3">
    <source>
        <dbReference type="EMBL" id="KAF2728746.1"/>
    </source>
</evidence>
<organism evidence="3 4">
    <name type="scientific">Polyplosphaeria fusca</name>
    <dbReference type="NCBI Taxonomy" id="682080"/>
    <lineage>
        <taxon>Eukaryota</taxon>
        <taxon>Fungi</taxon>
        <taxon>Dikarya</taxon>
        <taxon>Ascomycota</taxon>
        <taxon>Pezizomycotina</taxon>
        <taxon>Dothideomycetes</taxon>
        <taxon>Pleosporomycetidae</taxon>
        <taxon>Pleosporales</taxon>
        <taxon>Tetraplosphaeriaceae</taxon>
        <taxon>Polyplosphaeria</taxon>
    </lineage>
</organism>